<dbReference type="InterPro" id="IPR021986">
    <property type="entry name" value="Spherulin4"/>
</dbReference>
<name>A0A0L0NMT4_TOLOC</name>
<dbReference type="EMBL" id="LFRF01000001">
    <property type="protein sequence ID" value="KND95344.1"/>
    <property type="molecule type" value="Genomic_DNA"/>
</dbReference>
<organism evidence="1 2">
    <name type="scientific">Tolypocladium ophioglossoides (strain CBS 100239)</name>
    <name type="common">Snaketongue truffleclub</name>
    <name type="synonym">Elaphocordyceps ophioglossoides</name>
    <dbReference type="NCBI Taxonomy" id="1163406"/>
    <lineage>
        <taxon>Eukaryota</taxon>
        <taxon>Fungi</taxon>
        <taxon>Dikarya</taxon>
        <taxon>Ascomycota</taxon>
        <taxon>Pezizomycotina</taxon>
        <taxon>Sordariomycetes</taxon>
        <taxon>Hypocreomycetidae</taxon>
        <taxon>Hypocreales</taxon>
        <taxon>Ophiocordycipitaceae</taxon>
        <taxon>Tolypocladium</taxon>
    </lineage>
</organism>
<protein>
    <submittedName>
        <fullName evidence="1">Spherulin-4</fullName>
    </submittedName>
</protein>
<evidence type="ECO:0000313" key="1">
    <source>
        <dbReference type="EMBL" id="KND95344.1"/>
    </source>
</evidence>
<dbReference type="AlphaFoldDB" id="A0A0L0NMT4"/>
<keyword evidence="2" id="KW-1185">Reference proteome</keyword>
<evidence type="ECO:0000313" key="2">
    <source>
        <dbReference type="Proteomes" id="UP000036947"/>
    </source>
</evidence>
<dbReference type="OrthoDB" id="5342184at2759"/>
<dbReference type="Proteomes" id="UP000036947">
    <property type="component" value="Unassembled WGS sequence"/>
</dbReference>
<dbReference type="PANTHER" id="PTHR35040">
    <property type="match status" value="1"/>
</dbReference>
<reference evidence="1 2" key="1">
    <citation type="journal article" date="2015" name="BMC Genomics">
        <title>The genome of the truffle-parasite Tolypocladium ophioglossoides and the evolution of antifungal peptaibiotics.</title>
        <authorList>
            <person name="Quandt C.A."/>
            <person name="Bushley K.E."/>
            <person name="Spatafora J.W."/>
        </authorList>
    </citation>
    <scope>NUCLEOTIDE SEQUENCE [LARGE SCALE GENOMIC DNA]</scope>
    <source>
        <strain evidence="1 2">CBS 100239</strain>
    </source>
</reference>
<proteinExistence type="predicted"/>
<sequence length="276" mass="28764">MRSTIISGVVASLAATTSATGVLLPLYVYPSAVAGDGAANWQPAFDAISAHSNVPWLVVIDPANGPGSGGPGNGDQNYIAGVSRLNGYGNVRTVGYVRTNYGNQPMQDVQNDITAWRNWATYAAADVSVKGIFFDESSTNSYSYLSQAIGFARSTFPSPITTICNFGASASANFYGICDVVIAFESCLNCAGSPQYQSQTTLSANIPRGFQSQAAIIVHDFSGTAYDGTPADANLLSSYESTISRNGVGWSYFCSAGYNTITAGPATVGLNAQDLA</sequence>
<gene>
    <name evidence="1" type="ORF">TOPH_00206</name>
</gene>
<dbReference type="PANTHER" id="PTHR35040:SF9">
    <property type="entry name" value="4-LIKE CELL SURFACE PROTEIN, PUTATIVE (AFU_ORTHOLOGUE AFUA_4G14080)-RELATED"/>
    <property type="match status" value="1"/>
</dbReference>
<comment type="caution">
    <text evidence="1">The sequence shown here is derived from an EMBL/GenBank/DDBJ whole genome shotgun (WGS) entry which is preliminary data.</text>
</comment>
<accession>A0A0L0NMT4</accession>
<dbReference type="Pfam" id="PF12138">
    <property type="entry name" value="Spherulin4"/>
    <property type="match status" value="1"/>
</dbReference>